<reference evidence="7" key="1">
    <citation type="submission" date="2022-10" db="EMBL/GenBank/DDBJ databases">
        <title>The complete genomes of actinobacterial strains from the NBC collection.</title>
        <authorList>
            <person name="Joergensen T.S."/>
            <person name="Alvarez Arevalo M."/>
            <person name="Sterndorff E.B."/>
            <person name="Faurdal D."/>
            <person name="Vuksanovic O."/>
            <person name="Mourched A.-S."/>
            <person name="Charusanti P."/>
            <person name="Shaw S."/>
            <person name="Blin K."/>
            <person name="Weber T."/>
        </authorList>
    </citation>
    <scope>NUCLEOTIDE SEQUENCE</scope>
    <source>
        <strain evidence="7">NBC_00119</strain>
    </source>
</reference>
<feature type="domain" description="PNPLA" evidence="6">
    <location>
        <begin position="6"/>
        <end position="198"/>
    </location>
</feature>
<protein>
    <submittedName>
        <fullName evidence="7">Patatin-like phospholipase family protein</fullName>
    </submittedName>
</protein>
<feature type="region of interest" description="Disordered" evidence="5">
    <location>
        <begin position="244"/>
        <end position="279"/>
    </location>
</feature>
<evidence type="ECO:0000256" key="2">
    <source>
        <dbReference type="ARBA" id="ARBA00022963"/>
    </source>
</evidence>
<dbReference type="EMBL" id="CP108195">
    <property type="protein sequence ID" value="WTS16499.1"/>
    <property type="molecule type" value="Genomic_DNA"/>
</dbReference>
<name>A0AAU1UFA1_9ACTN</name>
<evidence type="ECO:0000313" key="7">
    <source>
        <dbReference type="EMBL" id="WTS16499.1"/>
    </source>
</evidence>
<keyword evidence="1 4" id="KW-0378">Hydrolase</keyword>
<gene>
    <name evidence="7" type="ORF">OHU69_38895</name>
</gene>
<evidence type="ECO:0000259" key="6">
    <source>
        <dbReference type="PROSITE" id="PS51635"/>
    </source>
</evidence>
<dbReference type="Gene3D" id="3.40.1090.10">
    <property type="entry name" value="Cytosolic phospholipase A2 catalytic domain"/>
    <property type="match status" value="2"/>
</dbReference>
<feature type="active site" description="Nucleophile" evidence="4">
    <location>
        <position position="43"/>
    </location>
</feature>
<evidence type="ECO:0000256" key="3">
    <source>
        <dbReference type="ARBA" id="ARBA00023098"/>
    </source>
</evidence>
<evidence type="ECO:0000256" key="5">
    <source>
        <dbReference type="SAM" id="MobiDB-lite"/>
    </source>
</evidence>
<dbReference type="PANTHER" id="PTHR14226:SF57">
    <property type="entry name" value="BLR7027 PROTEIN"/>
    <property type="match status" value="1"/>
</dbReference>
<organism evidence="7">
    <name type="scientific">Streptomyces sp. NBC_00119</name>
    <dbReference type="NCBI Taxonomy" id="2975659"/>
    <lineage>
        <taxon>Bacteria</taxon>
        <taxon>Bacillati</taxon>
        <taxon>Actinomycetota</taxon>
        <taxon>Actinomycetes</taxon>
        <taxon>Kitasatosporales</taxon>
        <taxon>Streptomycetaceae</taxon>
        <taxon>Streptomyces</taxon>
    </lineage>
</organism>
<dbReference type="GO" id="GO:0016787">
    <property type="term" value="F:hydrolase activity"/>
    <property type="evidence" value="ECO:0007669"/>
    <property type="project" value="UniProtKB-UniRule"/>
</dbReference>
<dbReference type="PROSITE" id="PS51635">
    <property type="entry name" value="PNPLA"/>
    <property type="match status" value="1"/>
</dbReference>
<evidence type="ECO:0000256" key="4">
    <source>
        <dbReference type="PROSITE-ProRule" id="PRU01161"/>
    </source>
</evidence>
<dbReference type="GO" id="GO:0016042">
    <property type="term" value="P:lipid catabolic process"/>
    <property type="evidence" value="ECO:0007669"/>
    <property type="project" value="UniProtKB-UniRule"/>
</dbReference>
<accession>A0AAU1UFA1</accession>
<dbReference type="InterPro" id="IPR002641">
    <property type="entry name" value="PNPLA_dom"/>
</dbReference>
<evidence type="ECO:0000256" key="1">
    <source>
        <dbReference type="ARBA" id="ARBA00022801"/>
    </source>
</evidence>
<dbReference type="SUPFAM" id="SSF52151">
    <property type="entry name" value="FabD/lysophospholipase-like"/>
    <property type="match status" value="1"/>
</dbReference>
<feature type="short sequence motif" description="GXSXG" evidence="4">
    <location>
        <begin position="41"/>
        <end position="45"/>
    </location>
</feature>
<feature type="short sequence motif" description="DGA/G" evidence="4">
    <location>
        <begin position="185"/>
        <end position="187"/>
    </location>
</feature>
<dbReference type="Pfam" id="PF01734">
    <property type="entry name" value="Patatin"/>
    <property type="match status" value="1"/>
</dbReference>
<keyword evidence="2 4" id="KW-0442">Lipid degradation</keyword>
<sequence>MAGRALVLGGGGLSGIGWISGILHGLAEAGADLWDADTVIGTSAGSVVGAQLASGRLTPAELYERQLAAPVGEIAGHLGAAATLRHARAALSSRTPEDFGRKVGHIALAADTPDEATRRAVIAGRLVSHRWPERPFLVTAVRATTGEFRVLDRGSGVGLVDAVAASCAVPGVWPPVTFEDDRWIDGGVRSPANAHLAEGHDRIVIIAPIAAGGGTLESARAQAERLTAGGARVTLITPNRTTRRAMGHNSLDPTHRAPSARAGREQAPAHAASVAEVWG</sequence>
<keyword evidence="3 4" id="KW-0443">Lipid metabolism</keyword>
<proteinExistence type="predicted"/>
<dbReference type="AlphaFoldDB" id="A0AAU1UFA1"/>
<feature type="short sequence motif" description="GXGXXG" evidence="4">
    <location>
        <begin position="10"/>
        <end position="15"/>
    </location>
</feature>
<dbReference type="InterPro" id="IPR016035">
    <property type="entry name" value="Acyl_Trfase/lysoPLipase"/>
</dbReference>
<dbReference type="PANTHER" id="PTHR14226">
    <property type="entry name" value="NEUROPATHY TARGET ESTERASE/SWISS CHEESE D.MELANOGASTER"/>
    <property type="match status" value="1"/>
</dbReference>
<dbReference type="InterPro" id="IPR050301">
    <property type="entry name" value="NTE"/>
</dbReference>
<feature type="active site" description="Proton acceptor" evidence="4">
    <location>
        <position position="185"/>
    </location>
</feature>